<dbReference type="PATRIC" id="fig|1341181.4.peg.3018"/>
<protein>
    <submittedName>
        <fullName evidence="1">Uncharacterized protein</fullName>
    </submittedName>
</protein>
<sequence>MNKEILEQMRTQNFKFIFLALFFFYFINSYSQSELRKVEFELYFDKNYPIQAGNLTVKNSDPIIGTQTDLSGKAELNLQNKNVKVVLDYLGPTYIELEVIENIDLIIVNLKRDKIIYYKGNKIIKKQKLKIKQ</sequence>
<dbReference type="Proteomes" id="UP000018004">
    <property type="component" value="Unassembled WGS sequence"/>
</dbReference>
<organism evidence="1 2">
    <name type="scientific">Flavobacterium limnosediminis JC2902</name>
    <dbReference type="NCBI Taxonomy" id="1341181"/>
    <lineage>
        <taxon>Bacteria</taxon>
        <taxon>Pseudomonadati</taxon>
        <taxon>Bacteroidota</taxon>
        <taxon>Flavobacteriia</taxon>
        <taxon>Flavobacteriales</taxon>
        <taxon>Flavobacteriaceae</taxon>
        <taxon>Flavobacterium</taxon>
    </lineage>
</organism>
<dbReference type="RefSeq" id="WP_023580603.1">
    <property type="nucleotide sequence ID" value="NZ_AVGG01000027.1"/>
</dbReference>
<evidence type="ECO:0000313" key="2">
    <source>
        <dbReference type="Proteomes" id="UP000018004"/>
    </source>
</evidence>
<evidence type="ECO:0000313" key="1">
    <source>
        <dbReference type="EMBL" id="ESU25638.1"/>
    </source>
</evidence>
<dbReference type="STRING" id="1341181.FLJC2902T_30680"/>
<reference evidence="1 2" key="1">
    <citation type="submission" date="2013-08" db="EMBL/GenBank/DDBJ databases">
        <title>Flavobacterium limnosediminis JC2902 genome sequencing.</title>
        <authorList>
            <person name="Lee K."/>
            <person name="Yi H."/>
            <person name="Park S."/>
            <person name="Chun J."/>
        </authorList>
    </citation>
    <scope>NUCLEOTIDE SEQUENCE [LARGE SCALE GENOMIC DNA]</scope>
    <source>
        <strain evidence="1 2">JC2902</strain>
    </source>
</reference>
<dbReference type="AlphaFoldDB" id="V6SG11"/>
<proteinExistence type="predicted"/>
<accession>V6SG11</accession>
<gene>
    <name evidence="1" type="ORF">FLJC2902T_30680</name>
</gene>
<comment type="caution">
    <text evidence="1">The sequence shown here is derived from an EMBL/GenBank/DDBJ whole genome shotgun (WGS) entry which is preliminary data.</text>
</comment>
<name>V6SG11_9FLAO</name>
<keyword evidence="2" id="KW-1185">Reference proteome</keyword>
<dbReference type="EMBL" id="AVGG01000027">
    <property type="protein sequence ID" value="ESU25638.1"/>
    <property type="molecule type" value="Genomic_DNA"/>
</dbReference>
<dbReference type="OrthoDB" id="9812892at2"/>